<dbReference type="Proteomes" id="UP001172155">
    <property type="component" value="Unassembled WGS sequence"/>
</dbReference>
<dbReference type="AlphaFoldDB" id="A0AA40F5L5"/>
<sequence length="81" mass="9636">MRVRTSIVSLAWSDFQCRLSLPSWRGMFQDTRRHGSMGIDGNQWDARWSWRIDDVKIRPNGRGKLFVQTPVRRMLHRDPLP</sequence>
<comment type="caution">
    <text evidence="1">The sequence shown here is derived from an EMBL/GenBank/DDBJ whole genome shotgun (WGS) entry which is preliminary data.</text>
</comment>
<dbReference type="EMBL" id="JAUKUD010000002">
    <property type="protein sequence ID" value="KAK0751569.1"/>
    <property type="molecule type" value="Genomic_DNA"/>
</dbReference>
<name>A0AA40F5L5_9PEZI</name>
<proteinExistence type="predicted"/>
<evidence type="ECO:0000313" key="2">
    <source>
        <dbReference type="Proteomes" id="UP001172155"/>
    </source>
</evidence>
<evidence type="ECO:0000313" key="1">
    <source>
        <dbReference type="EMBL" id="KAK0751569.1"/>
    </source>
</evidence>
<reference evidence="1" key="1">
    <citation type="submission" date="2023-06" db="EMBL/GenBank/DDBJ databases">
        <title>Genome-scale phylogeny and comparative genomics of the fungal order Sordariales.</title>
        <authorList>
            <consortium name="Lawrence Berkeley National Laboratory"/>
            <person name="Hensen N."/>
            <person name="Bonometti L."/>
            <person name="Westerberg I."/>
            <person name="Brannstrom I.O."/>
            <person name="Guillou S."/>
            <person name="Cros-Aarteil S."/>
            <person name="Calhoun S."/>
            <person name="Haridas S."/>
            <person name="Kuo A."/>
            <person name="Mondo S."/>
            <person name="Pangilinan J."/>
            <person name="Riley R."/>
            <person name="LaButti K."/>
            <person name="Andreopoulos B."/>
            <person name="Lipzen A."/>
            <person name="Chen C."/>
            <person name="Yanf M."/>
            <person name="Daum C."/>
            <person name="Ng V."/>
            <person name="Clum A."/>
            <person name="Steindorff A."/>
            <person name="Ohm R."/>
            <person name="Martin F."/>
            <person name="Silar P."/>
            <person name="Natvig D."/>
            <person name="Lalanne C."/>
            <person name="Gautier V."/>
            <person name="Ament-velasquez S.L."/>
            <person name="Kruys A."/>
            <person name="Hutchinson M.I."/>
            <person name="Powell A.J."/>
            <person name="Barry K."/>
            <person name="Miller A.N."/>
            <person name="Grigoriev I.V."/>
            <person name="Debuchy R."/>
            <person name="Gladieux P."/>
            <person name="Thoren M.H."/>
            <person name="Johannesson H."/>
        </authorList>
    </citation>
    <scope>NUCLEOTIDE SEQUENCE</scope>
    <source>
        <strain evidence="1">SMH3187-1</strain>
    </source>
</reference>
<gene>
    <name evidence="1" type="ORF">B0T18DRAFT_402806</name>
</gene>
<protein>
    <submittedName>
        <fullName evidence="1">Uncharacterized protein</fullName>
    </submittedName>
</protein>
<accession>A0AA40F5L5</accession>
<keyword evidence="2" id="KW-1185">Reference proteome</keyword>
<organism evidence="1 2">
    <name type="scientific">Schizothecium vesticola</name>
    <dbReference type="NCBI Taxonomy" id="314040"/>
    <lineage>
        <taxon>Eukaryota</taxon>
        <taxon>Fungi</taxon>
        <taxon>Dikarya</taxon>
        <taxon>Ascomycota</taxon>
        <taxon>Pezizomycotina</taxon>
        <taxon>Sordariomycetes</taxon>
        <taxon>Sordariomycetidae</taxon>
        <taxon>Sordariales</taxon>
        <taxon>Schizotheciaceae</taxon>
        <taxon>Schizothecium</taxon>
    </lineage>
</organism>